<dbReference type="Gene3D" id="2.130.10.10">
    <property type="entry name" value="YVTN repeat-like/Quinoprotein amine dehydrogenase"/>
    <property type="match status" value="2"/>
</dbReference>
<dbReference type="EMBL" id="JAPDNT010000018">
    <property type="protein sequence ID" value="MCW3476370.1"/>
    <property type="molecule type" value="Genomic_DNA"/>
</dbReference>
<evidence type="ECO:0008006" key="3">
    <source>
        <dbReference type="Google" id="ProtNLM"/>
    </source>
</evidence>
<organism evidence="1 2">
    <name type="scientific">Limobrevibacterium gyesilva</name>
    <dbReference type="NCBI Taxonomy" id="2991712"/>
    <lineage>
        <taxon>Bacteria</taxon>
        <taxon>Pseudomonadati</taxon>
        <taxon>Pseudomonadota</taxon>
        <taxon>Alphaproteobacteria</taxon>
        <taxon>Acetobacterales</taxon>
        <taxon>Acetobacteraceae</taxon>
        <taxon>Limobrevibacterium</taxon>
    </lineage>
</organism>
<name>A0AA41YP77_9PROT</name>
<dbReference type="InterPro" id="IPR011048">
    <property type="entry name" value="Haem_d1_sf"/>
</dbReference>
<comment type="caution">
    <text evidence="1">The sequence shown here is derived from an EMBL/GenBank/DDBJ whole genome shotgun (WGS) entry which is preliminary data.</text>
</comment>
<dbReference type="AlphaFoldDB" id="A0AA41YP77"/>
<evidence type="ECO:0000313" key="2">
    <source>
        <dbReference type="Proteomes" id="UP001165679"/>
    </source>
</evidence>
<dbReference type="InterPro" id="IPR051200">
    <property type="entry name" value="Host-pathogen_enzymatic-act"/>
</dbReference>
<reference evidence="1" key="2">
    <citation type="submission" date="2022-10" db="EMBL/GenBank/DDBJ databases">
        <authorList>
            <person name="Trinh H.N."/>
        </authorList>
    </citation>
    <scope>NUCLEOTIDE SEQUENCE</scope>
    <source>
        <strain evidence="1">RN2-1</strain>
    </source>
</reference>
<dbReference type="PANTHER" id="PTHR47197">
    <property type="entry name" value="PROTEIN NIRF"/>
    <property type="match status" value="1"/>
</dbReference>
<sequence>MEHTLGSIALISGLAACCLAAAPRGGHAAGSDASLALEATIPLPDTGGRIDHMAVDSGRNRLLVAELGNNTVDVVDLSVGKVAHRIQGLREPQGVGYAQKGDLVLVANAGDGSVRLFRGEDLMPIGSIPLGDDADNVRIDPRTGAAVVGYGSGGLAIIDPVSRTKTADIKLPAHPEGFQIDPDKGLAFVNLPDAHQIAVVDLRAGHVSGTWRLSAARENFPMALDRDAGLLATAFRRPPGLALLARDTGATRNEITICGDADDVFFDGKRQRLYISCGSGEVAVLRRDGDTLRPLPSVETASGARTSLFVPELDRLFVARRAGLLGHDAAILIYRPVP</sequence>
<dbReference type="PANTHER" id="PTHR47197:SF3">
    <property type="entry name" value="DIHYDRO-HEME D1 DEHYDROGENASE"/>
    <property type="match status" value="1"/>
</dbReference>
<dbReference type="Proteomes" id="UP001165679">
    <property type="component" value="Unassembled WGS sequence"/>
</dbReference>
<protein>
    <recommendedName>
        <fullName evidence="3">YncE family protein</fullName>
    </recommendedName>
</protein>
<dbReference type="SUPFAM" id="SSF51004">
    <property type="entry name" value="C-terminal (heme d1) domain of cytochrome cd1-nitrite reductase"/>
    <property type="match status" value="1"/>
</dbReference>
<proteinExistence type="predicted"/>
<gene>
    <name evidence="1" type="ORF">OL599_17510</name>
</gene>
<dbReference type="InterPro" id="IPR015943">
    <property type="entry name" value="WD40/YVTN_repeat-like_dom_sf"/>
</dbReference>
<reference evidence="1" key="1">
    <citation type="submission" date="2022-09" db="EMBL/GenBank/DDBJ databases">
        <title>Rhodovastum sp. nov. RN2-1 isolated from soil in Seongnam, South Korea.</title>
        <authorList>
            <person name="Le N.T."/>
        </authorList>
    </citation>
    <scope>NUCLEOTIDE SEQUENCE</scope>
    <source>
        <strain evidence="1">RN2-1</strain>
    </source>
</reference>
<accession>A0AA41YP77</accession>
<keyword evidence="2" id="KW-1185">Reference proteome</keyword>
<evidence type="ECO:0000313" key="1">
    <source>
        <dbReference type="EMBL" id="MCW3476370.1"/>
    </source>
</evidence>
<dbReference type="RefSeq" id="WP_264715155.1">
    <property type="nucleotide sequence ID" value="NZ_JAPDNT010000018.1"/>
</dbReference>